<dbReference type="EMBL" id="KE356560">
    <property type="protein sequence ID" value="ERG91463.1"/>
    <property type="molecule type" value="Genomic_DNA"/>
</dbReference>
<organism evidence="1 2">
    <name type="scientific">Haloquadratum walsbyi J07HQW1</name>
    <dbReference type="NCBI Taxonomy" id="1238424"/>
    <lineage>
        <taxon>Archaea</taxon>
        <taxon>Methanobacteriati</taxon>
        <taxon>Methanobacteriota</taxon>
        <taxon>Stenosarchaea group</taxon>
        <taxon>Halobacteria</taxon>
        <taxon>Halobacteriales</taxon>
        <taxon>Haloferacaceae</taxon>
        <taxon>Haloquadratum</taxon>
    </lineage>
</organism>
<accession>U1N4Z3</accession>
<name>U1N4Z3_9EURY</name>
<protein>
    <submittedName>
        <fullName evidence="1">Uncharacterized protein</fullName>
    </submittedName>
</protein>
<dbReference type="AlphaFoldDB" id="U1N4Z3"/>
<evidence type="ECO:0000313" key="1">
    <source>
        <dbReference type="EMBL" id="ERG91463.1"/>
    </source>
</evidence>
<dbReference type="Proteomes" id="UP000030649">
    <property type="component" value="Unassembled WGS sequence"/>
</dbReference>
<gene>
    <name evidence="1" type="ORF">J07HQW1_01497</name>
</gene>
<dbReference type="HOGENOM" id="CLU_2875016_0_0_2"/>
<sequence>MILLYGVRRIEEKASHFSAERIFEACSLEQTSISKPASLQLGQPAGWVAHGGIPRVQSWEEVK</sequence>
<evidence type="ECO:0000313" key="2">
    <source>
        <dbReference type="Proteomes" id="UP000030649"/>
    </source>
</evidence>
<reference evidence="1 2" key="1">
    <citation type="journal article" date="2013" name="PLoS ONE">
        <title>Assembly-driven community genomics of a hypersaline microbial ecosystem.</title>
        <authorList>
            <person name="Podell S."/>
            <person name="Ugalde J.A."/>
            <person name="Narasingarao P."/>
            <person name="Banfield J.F."/>
            <person name="Heidelberg K.B."/>
            <person name="Allen E.E."/>
        </authorList>
    </citation>
    <scope>NUCLEOTIDE SEQUENCE [LARGE SCALE GENOMIC DNA]</scope>
    <source>
        <strain evidence="2">J07HQW1</strain>
    </source>
</reference>
<proteinExistence type="predicted"/>